<proteinExistence type="predicted"/>
<evidence type="ECO:0000313" key="2">
    <source>
        <dbReference type="EMBL" id="KAK7511485.1"/>
    </source>
</evidence>
<feature type="region of interest" description="Disordered" evidence="1">
    <location>
        <begin position="245"/>
        <end position="499"/>
    </location>
</feature>
<dbReference type="Proteomes" id="UP001363622">
    <property type="component" value="Unassembled WGS sequence"/>
</dbReference>
<comment type="caution">
    <text evidence="2">The sequence shown here is derived from an EMBL/GenBank/DDBJ whole genome shotgun (WGS) entry which is preliminary data.</text>
</comment>
<feature type="compositionally biased region" description="Polar residues" evidence="1">
    <location>
        <begin position="406"/>
        <end position="415"/>
    </location>
</feature>
<accession>A0ABR1KEY4</accession>
<feature type="compositionally biased region" description="Basic and acidic residues" evidence="1">
    <location>
        <begin position="28"/>
        <end position="43"/>
    </location>
</feature>
<evidence type="ECO:0000313" key="3">
    <source>
        <dbReference type="Proteomes" id="UP001363622"/>
    </source>
</evidence>
<feature type="compositionally biased region" description="Acidic residues" evidence="1">
    <location>
        <begin position="489"/>
        <end position="499"/>
    </location>
</feature>
<protein>
    <submittedName>
        <fullName evidence="2">Uncharacterized protein</fullName>
    </submittedName>
</protein>
<feature type="compositionally biased region" description="Polar residues" evidence="1">
    <location>
        <begin position="305"/>
        <end position="319"/>
    </location>
</feature>
<reference evidence="2 3" key="1">
    <citation type="submission" date="2024-04" db="EMBL/GenBank/DDBJ databases">
        <title>Phyllosticta paracitricarpa is synonymous to the EU quarantine fungus P. citricarpa based on phylogenomic analyses.</title>
        <authorList>
            <consortium name="Lawrence Berkeley National Laboratory"/>
            <person name="Van Ingen-Buijs V.A."/>
            <person name="Van Westerhoven A.C."/>
            <person name="Haridas S."/>
            <person name="Skiadas P."/>
            <person name="Martin F."/>
            <person name="Groenewald J.Z."/>
            <person name="Crous P.W."/>
            <person name="Seidl M.F."/>
        </authorList>
    </citation>
    <scope>NUCLEOTIDE SEQUENCE [LARGE SCALE GENOMIC DNA]</scope>
    <source>
        <strain evidence="2 3">CBS 123371</strain>
    </source>
</reference>
<dbReference type="EMBL" id="JBBPHU010000012">
    <property type="protein sequence ID" value="KAK7511485.1"/>
    <property type="molecule type" value="Genomic_DNA"/>
</dbReference>
<feature type="compositionally biased region" description="Acidic residues" evidence="1">
    <location>
        <begin position="372"/>
        <end position="381"/>
    </location>
</feature>
<feature type="compositionally biased region" description="Basic and acidic residues" evidence="1">
    <location>
        <begin position="418"/>
        <end position="431"/>
    </location>
</feature>
<gene>
    <name evidence="2" type="ORF">IWZ03DRAFT_60976</name>
</gene>
<evidence type="ECO:0000256" key="1">
    <source>
        <dbReference type="SAM" id="MobiDB-lite"/>
    </source>
</evidence>
<sequence>MASRQKSFFDQDHGNKPKPRPNQWHRPRPGDFPKRQNQDKREPIMNGPPITPSTESKSKLKAFQFIEGRPQHDPEKENQGTDVETKSTINSPTKPKPPTLVHSKTDPTTPAPNRPPLVDLLDGGDLPSASKRVSLSPDEQIYWHIPASSQMDTTPAPRKRARSSSPPSASQTRARNAKKRRQGTPNMKTPKADPAADLWNRYAVHTSNAESASTTSAFAHLMSEASPRSSATAGSVSGLRRWASCGAEWPASKTKKRRTAGTFREHLESNGSKDNDDTSELPQVKVSKVGALVEKIQKSLAEKPTNYSDNGPSSSSPLPNTVGFGDDVPGSPLQRLATIQEDADASESDTLDAEPETRRKDPSDPSSSSEFGDNDLDEELLEAAAESTGVTVPGLEGVSEHPRNAQVASEPQVQRPQEAAHGRHQDQAHSDSEDEFGLGDNDDFGDDLETAVSQYDIRPSHSAQPKQSNPAAPQNGTHSAAQGSNDVVNLDESDDEFGDDDIDEEQFAAAEVAATQGFKPSTFSVRT</sequence>
<feature type="compositionally biased region" description="Basic residues" evidence="1">
    <location>
        <begin position="16"/>
        <end position="27"/>
    </location>
</feature>
<feature type="compositionally biased region" description="Low complexity" evidence="1">
    <location>
        <begin position="163"/>
        <end position="174"/>
    </location>
</feature>
<feature type="compositionally biased region" description="Acidic residues" evidence="1">
    <location>
        <begin position="341"/>
        <end position="354"/>
    </location>
</feature>
<feature type="compositionally biased region" description="Low complexity" evidence="1">
    <location>
        <begin position="116"/>
        <end position="127"/>
    </location>
</feature>
<feature type="compositionally biased region" description="Basic and acidic residues" evidence="1">
    <location>
        <begin position="69"/>
        <end position="85"/>
    </location>
</feature>
<feature type="compositionally biased region" description="Polar residues" evidence="1">
    <location>
        <begin position="461"/>
        <end position="487"/>
    </location>
</feature>
<feature type="compositionally biased region" description="Basic and acidic residues" evidence="1">
    <location>
        <begin position="263"/>
        <end position="276"/>
    </location>
</feature>
<organism evidence="2 3">
    <name type="scientific">Phyllosticta citriasiana</name>
    <dbReference type="NCBI Taxonomy" id="595635"/>
    <lineage>
        <taxon>Eukaryota</taxon>
        <taxon>Fungi</taxon>
        <taxon>Dikarya</taxon>
        <taxon>Ascomycota</taxon>
        <taxon>Pezizomycotina</taxon>
        <taxon>Dothideomycetes</taxon>
        <taxon>Dothideomycetes incertae sedis</taxon>
        <taxon>Botryosphaeriales</taxon>
        <taxon>Phyllostictaceae</taxon>
        <taxon>Phyllosticta</taxon>
    </lineage>
</organism>
<feature type="region of interest" description="Disordered" evidence="1">
    <location>
        <begin position="1"/>
        <end position="196"/>
    </location>
</feature>
<feature type="compositionally biased region" description="Acidic residues" evidence="1">
    <location>
        <begin position="432"/>
        <end position="449"/>
    </location>
</feature>
<keyword evidence="3" id="KW-1185">Reference proteome</keyword>
<name>A0ABR1KEY4_9PEZI</name>